<keyword evidence="2" id="KW-1133">Transmembrane helix</keyword>
<proteinExistence type="predicted"/>
<name>A0ABR9DRU3_9MICO</name>
<gene>
    <name evidence="3" type="ORF">IGS67_10185</name>
</gene>
<dbReference type="Pfam" id="PF09534">
    <property type="entry name" value="Trp_oprn_chp"/>
    <property type="match status" value="1"/>
</dbReference>
<dbReference type="InterPro" id="IPR019051">
    <property type="entry name" value="Trp_biosyn_TM_oprn/chp"/>
</dbReference>
<keyword evidence="2" id="KW-0812">Transmembrane</keyword>
<feature type="transmembrane region" description="Helical" evidence="2">
    <location>
        <begin position="50"/>
        <end position="70"/>
    </location>
</feature>
<evidence type="ECO:0000256" key="2">
    <source>
        <dbReference type="SAM" id="Phobius"/>
    </source>
</evidence>
<dbReference type="EMBL" id="JACZDF010000005">
    <property type="protein sequence ID" value="MBD9699857.1"/>
    <property type="molecule type" value="Genomic_DNA"/>
</dbReference>
<keyword evidence="4" id="KW-1185">Reference proteome</keyword>
<reference evidence="3 4" key="1">
    <citation type="submission" date="2020-09" db="EMBL/GenBank/DDBJ databases">
        <title>Flavimobilis rhizosphaerae sp. nov., isolated from rhizosphere soil of Spartina alterniflora.</title>
        <authorList>
            <person name="Hanqin C."/>
        </authorList>
    </citation>
    <scope>NUCLEOTIDE SEQUENCE [LARGE SCALE GENOMIC DNA]</scope>
    <source>
        <strain evidence="3 4">GY 10621</strain>
    </source>
</reference>
<feature type="compositionally biased region" description="Acidic residues" evidence="1">
    <location>
        <begin position="183"/>
        <end position="192"/>
    </location>
</feature>
<comment type="caution">
    <text evidence="3">The sequence shown here is derived from an EMBL/GenBank/DDBJ whole genome shotgun (WGS) entry which is preliminary data.</text>
</comment>
<protein>
    <submittedName>
        <fullName evidence="3">Trp biosynthesis-associated membrane protein</fullName>
    </submittedName>
</protein>
<keyword evidence="2" id="KW-0472">Membrane</keyword>
<evidence type="ECO:0000256" key="1">
    <source>
        <dbReference type="SAM" id="MobiDB-lite"/>
    </source>
</evidence>
<feature type="transmembrane region" description="Helical" evidence="2">
    <location>
        <begin position="126"/>
        <end position="152"/>
    </location>
</feature>
<evidence type="ECO:0000313" key="3">
    <source>
        <dbReference type="EMBL" id="MBD9699857.1"/>
    </source>
</evidence>
<sequence length="200" mass="19067">MRGASRRTTVLGAVALGTGLLAVSAPVWISATGSSALSSAVEVTVTGGTAAPGVQAAGLVLLAAAAASLLVGRLGGLVVAGVVALGGAVALVASLPVLTSPAGAARSAASAATGVDVLVTEPQVAAVAWAAPVFGVLALVVAVAAALGAGGWRTGSRRHERASAPRAASAVADAAPDLADLWDAPEGDEPDVADNGSERR</sequence>
<evidence type="ECO:0000313" key="4">
    <source>
        <dbReference type="Proteomes" id="UP000642107"/>
    </source>
</evidence>
<organism evidence="3 4">
    <name type="scientific">Flavimobilis rhizosphaerae</name>
    <dbReference type="NCBI Taxonomy" id="2775421"/>
    <lineage>
        <taxon>Bacteria</taxon>
        <taxon>Bacillati</taxon>
        <taxon>Actinomycetota</taxon>
        <taxon>Actinomycetes</taxon>
        <taxon>Micrococcales</taxon>
        <taxon>Jonesiaceae</taxon>
        <taxon>Flavimobilis</taxon>
    </lineage>
</organism>
<feature type="region of interest" description="Disordered" evidence="1">
    <location>
        <begin position="179"/>
        <end position="200"/>
    </location>
</feature>
<accession>A0ABR9DRU3</accession>
<dbReference type="RefSeq" id="WP_192280426.1">
    <property type="nucleotide sequence ID" value="NZ_JACZDF010000005.1"/>
</dbReference>
<feature type="transmembrane region" description="Helical" evidence="2">
    <location>
        <begin position="77"/>
        <end position="98"/>
    </location>
</feature>
<dbReference type="Proteomes" id="UP000642107">
    <property type="component" value="Unassembled WGS sequence"/>
</dbReference>